<evidence type="ECO:0000313" key="11">
    <source>
        <dbReference type="Proteomes" id="UP000649829"/>
    </source>
</evidence>
<evidence type="ECO:0000259" key="9">
    <source>
        <dbReference type="Pfam" id="PF08335"/>
    </source>
</evidence>
<dbReference type="SUPFAM" id="SSF81593">
    <property type="entry name" value="Nucleotidyltransferase substrate binding subunit/domain"/>
    <property type="match status" value="2"/>
</dbReference>
<dbReference type="GO" id="GO:0000820">
    <property type="term" value="P:regulation of glutamine family amino acid metabolic process"/>
    <property type="evidence" value="ECO:0007669"/>
    <property type="project" value="TreeGrafter"/>
</dbReference>
<feature type="domain" description="PII-uridylyltransferase/Glutamine-synthetase adenylyltransferase" evidence="9">
    <location>
        <begin position="295"/>
        <end position="436"/>
    </location>
</feature>
<dbReference type="AlphaFoldDB" id="A0A917SKE9"/>
<dbReference type="EMBL" id="BMLF01000001">
    <property type="protein sequence ID" value="GGL85322.1"/>
    <property type="molecule type" value="Genomic_DNA"/>
</dbReference>
<keyword evidence="2 10" id="KW-0548">Nucleotidyltransferase</keyword>
<dbReference type="InterPro" id="IPR013546">
    <property type="entry name" value="PII_UdlTrfase/GS_AdlTrfase"/>
</dbReference>
<dbReference type="InterPro" id="IPR043519">
    <property type="entry name" value="NT_sf"/>
</dbReference>
<dbReference type="Proteomes" id="UP000649829">
    <property type="component" value="Unassembled WGS sequence"/>
</dbReference>
<evidence type="ECO:0000256" key="1">
    <source>
        <dbReference type="ARBA" id="ARBA00022679"/>
    </source>
</evidence>
<keyword evidence="6" id="KW-0511">Multifunctional enzyme</keyword>
<dbReference type="GO" id="GO:0005829">
    <property type="term" value="C:cytosol"/>
    <property type="evidence" value="ECO:0007669"/>
    <property type="project" value="TreeGrafter"/>
</dbReference>
<evidence type="ECO:0000256" key="5">
    <source>
        <dbReference type="ARBA" id="ARBA00022842"/>
    </source>
</evidence>
<feature type="region of interest" description="Disordered" evidence="7">
    <location>
        <begin position="1"/>
        <end position="22"/>
    </location>
</feature>
<keyword evidence="5" id="KW-0460">Magnesium</keyword>
<dbReference type="Gene3D" id="3.30.460.10">
    <property type="entry name" value="Beta Polymerase, domain 2"/>
    <property type="match status" value="2"/>
</dbReference>
<keyword evidence="11" id="KW-1185">Reference proteome</keyword>
<reference evidence="10" key="1">
    <citation type="journal article" date="2014" name="Int. J. Syst. Evol. Microbiol.">
        <title>Complete genome sequence of Corynebacterium casei LMG S-19264T (=DSM 44701T), isolated from a smear-ripened cheese.</title>
        <authorList>
            <consortium name="US DOE Joint Genome Institute (JGI-PGF)"/>
            <person name="Walter F."/>
            <person name="Albersmeier A."/>
            <person name="Kalinowski J."/>
            <person name="Ruckert C."/>
        </authorList>
    </citation>
    <scope>NUCLEOTIDE SEQUENCE</scope>
    <source>
        <strain evidence="10">CGMCC 1.6293</strain>
    </source>
</reference>
<dbReference type="PANTHER" id="PTHR30621:SF0">
    <property type="entry name" value="BIFUNCTIONAL GLUTAMINE SYNTHETASE ADENYLYLTRANSFERASE_ADENYLYL-REMOVING ENZYME"/>
    <property type="match status" value="1"/>
</dbReference>
<dbReference type="InterPro" id="IPR023057">
    <property type="entry name" value="GlnE"/>
</dbReference>
<dbReference type="InterPro" id="IPR005190">
    <property type="entry name" value="GlnE_rpt_dom"/>
</dbReference>
<evidence type="ECO:0000256" key="4">
    <source>
        <dbReference type="ARBA" id="ARBA00022840"/>
    </source>
</evidence>
<evidence type="ECO:0000256" key="3">
    <source>
        <dbReference type="ARBA" id="ARBA00022741"/>
    </source>
</evidence>
<evidence type="ECO:0000256" key="2">
    <source>
        <dbReference type="ARBA" id="ARBA00022695"/>
    </source>
</evidence>
<evidence type="ECO:0000259" key="8">
    <source>
        <dbReference type="Pfam" id="PF03710"/>
    </source>
</evidence>
<evidence type="ECO:0000313" key="10">
    <source>
        <dbReference type="EMBL" id="GGL85322.1"/>
    </source>
</evidence>
<feature type="domain" description="Glutamate-ammonia ligase adenylyltransferase repeated" evidence="8">
    <location>
        <begin position="528"/>
        <end position="762"/>
    </location>
</feature>
<dbReference type="Pfam" id="PF03710">
    <property type="entry name" value="GlnE"/>
    <property type="match status" value="2"/>
</dbReference>
<dbReference type="RefSeq" id="WP_028285358.1">
    <property type="nucleotide sequence ID" value="NZ_BMLF01000001.1"/>
</dbReference>
<gene>
    <name evidence="10" type="primary">glnE</name>
    <name evidence="10" type="ORF">GCM10011534_04050</name>
</gene>
<feature type="domain" description="PII-uridylyltransferase/Glutamine-synthetase adenylyltransferase" evidence="9">
    <location>
        <begin position="794"/>
        <end position="882"/>
    </location>
</feature>
<keyword evidence="1" id="KW-0808">Transferase</keyword>
<proteinExistence type="predicted"/>
<dbReference type="GO" id="GO:0008882">
    <property type="term" value="F:[glutamate-ammonia-ligase] adenylyltransferase activity"/>
    <property type="evidence" value="ECO:0007669"/>
    <property type="project" value="InterPro"/>
</dbReference>
<dbReference type="Pfam" id="PF08335">
    <property type="entry name" value="GlnD_UR_UTase"/>
    <property type="match status" value="2"/>
</dbReference>
<evidence type="ECO:0000256" key="7">
    <source>
        <dbReference type="SAM" id="MobiDB-lite"/>
    </source>
</evidence>
<feature type="domain" description="Glutamate-ammonia ligase adenylyltransferase repeated" evidence="8">
    <location>
        <begin position="72"/>
        <end position="272"/>
    </location>
</feature>
<dbReference type="SUPFAM" id="SSF81301">
    <property type="entry name" value="Nucleotidyltransferase"/>
    <property type="match status" value="2"/>
</dbReference>
<protein>
    <submittedName>
        <fullName evidence="10">Glutamate-ammonia-ligase adenylyltransferase</fullName>
    </submittedName>
</protein>
<name>A0A917SKE9_9RHOB</name>
<dbReference type="CDD" id="cd05401">
    <property type="entry name" value="NT_GlnE_GlnD_like"/>
    <property type="match status" value="2"/>
</dbReference>
<dbReference type="Gene3D" id="1.20.120.330">
    <property type="entry name" value="Nucleotidyltransferases domain 2"/>
    <property type="match status" value="2"/>
</dbReference>
<organism evidence="10 11">
    <name type="scientific">Pseudooceanicola nanhaiensis</name>
    <dbReference type="NCBI Taxonomy" id="375761"/>
    <lineage>
        <taxon>Bacteria</taxon>
        <taxon>Pseudomonadati</taxon>
        <taxon>Pseudomonadota</taxon>
        <taxon>Alphaproteobacteria</taxon>
        <taxon>Rhodobacterales</taxon>
        <taxon>Paracoccaceae</taxon>
        <taxon>Pseudooceanicola</taxon>
    </lineage>
</organism>
<keyword evidence="4" id="KW-0067">ATP-binding</keyword>
<feature type="compositionally biased region" description="Basic and acidic residues" evidence="7">
    <location>
        <begin position="12"/>
        <end position="22"/>
    </location>
</feature>
<accession>A0A917SKE9</accession>
<reference evidence="10" key="2">
    <citation type="submission" date="2020-09" db="EMBL/GenBank/DDBJ databases">
        <authorList>
            <person name="Sun Q."/>
            <person name="Zhou Y."/>
        </authorList>
    </citation>
    <scope>NUCLEOTIDE SEQUENCE</scope>
    <source>
        <strain evidence="10">CGMCC 1.6293</strain>
    </source>
</reference>
<comment type="caution">
    <text evidence="10">The sequence shown here is derived from an EMBL/GenBank/DDBJ whole genome shotgun (WGS) entry which is preliminary data.</text>
</comment>
<dbReference type="PANTHER" id="PTHR30621">
    <property type="entry name" value="GLUTAMINE SYNTHETASE ADENYLYLTRANSFERASE"/>
    <property type="match status" value="1"/>
</dbReference>
<sequence>MTIASRMTRSPRPFDPDRGREALEHLPDLTGPAADLVRGAAGCSPYLCGLIGKEAGWLAGALDDPEAAFDAEMARIGALEEDLAPELRRGKRRVALLAGLADLGGVWPLEEVTGRLTDFADLAVARAMRAALAHELRRGKLPGMGEDALETGAGMVAFAMGKMGAGELNYSSDIDLIVLFDETRFDADAFLEARPAYIRATRKWAATLSDLTGEGYVFRTDLRLRPDPSVTPVCLGMEAAERYYESLGRTWERAAWIKARPCAGDIAGGERFRAELRPFVWRRHLDYAAIQDAHDMRRKIRDHKGLHGRIELPGFDLKQGEGGIRAIEFFAQFHQIVAGGRDPDLRVRGTVPALEVLSAKGWIPGELAATLTDAYRAHREVEHRVQMVNDAQTHALPQSEEGFDRLACFMDRDAAELRAEIRARLEEVRDLTDGFFARDDRDRPEPVPEPEVAFDASVTSRWHSYPALRSERARVIFDRLRPEMLSRLSRAAKPEEALVAFDRFLAGLPAGVQLFSLFEANPQLIDLLGDIVGTAPELASYLGRNAGVFDAVIGGDFFAKWPGGEALCKDLAGVLQTEADYETRLDAARRWQKDWHFRIGVHHLRGLIDARTAGAEYAELAEAVLRVIFPVVATEFARKHGDLPGRGAVVLGMGSLGAGRLNARSDLDLIVIYDAGEAEQSDGRRPLNVRTYYARLTQALVTALSAQMSEGRLYEADMRLRPSGNQGPVATSWPAFRNYQSEQAWVWEHLAMTRARIVAEVGAEGAALGHDVTSFRDALQERGRDKDEILSAVAEMRARIARAGRAPDAWEVKTGPGRNQEIELIAQAGALIGRVPSGPLVTGLDGAVADGWLSEEDRAALLEAYDLCWQLGQVAKLLSDQPLDPDRIGQGGRDMLLRETGAKDIAALEARYQEATARAAAVIDRALAGYEEDA</sequence>
<dbReference type="GO" id="GO:0005524">
    <property type="term" value="F:ATP binding"/>
    <property type="evidence" value="ECO:0007669"/>
    <property type="project" value="UniProtKB-KW"/>
</dbReference>
<keyword evidence="3" id="KW-0547">Nucleotide-binding</keyword>
<evidence type="ECO:0000256" key="6">
    <source>
        <dbReference type="ARBA" id="ARBA00023268"/>
    </source>
</evidence>